<keyword evidence="2" id="KW-1185">Reference proteome</keyword>
<gene>
    <name evidence="1" type="ORF">GCM10010844_36230</name>
</gene>
<sequence length="164" mass="18371">MPLLVQVQTVSPVQRGLPLDELLAVAVQRAYRPYWPVDAARTPPSVAPLPLALLDTVTFPVLGETEPACLPLWATTPLILEDTNQLDALCLGHQDELRTLLRHITFIGRTRVRAWSVRRVLLGVPYALEVIQAERRRPIPRGADWGGFTPPYRHAPWHRPLTSG</sequence>
<evidence type="ECO:0000313" key="1">
    <source>
        <dbReference type="EMBL" id="GGL14165.1"/>
    </source>
</evidence>
<reference evidence="2" key="1">
    <citation type="journal article" date="2019" name="Int. J. Syst. Evol. Microbiol.">
        <title>The Global Catalogue of Microorganisms (GCM) 10K type strain sequencing project: providing services to taxonomists for standard genome sequencing and annotation.</title>
        <authorList>
            <consortium name="The Broad Institute Genomics Platform"/>
            <consortium name="The Broad Institute Genome Sequencing Center for Infectious Disease"/>
            <person name="Wu L."/>
            <person name="Ma J."/>
        </authorList>
    </citation>
    <scope>NUCLEOTIDE SEQUENCE [LARGE SCALE GENOMIC DNA]</scope>
    <source>
        <strain evidence="2">JCM 19173</strain>
    </source>
</reference>
<dbReference type="Proteomes" id="UP000604341">
    <property type="component" value="Unassembled WGS sequence"/>
</dbReference>
<proteinExistence type="predicted"/>
<organism evidence="1 2">
    <name type="scientific">Deinococcus radiotolerans</name>
    <dbReference type="NCBI Taxonomy" id="1309407"/>
    <lineage>
        <taxon>Bacteria</taxon>
        <taxon>Thermotogati</taxon>
        <taxon>Deinococcota</taxon>
        <taxon>Deinococci</taxon>
        <taxon>Deinococcales</taxon>
        <taxon>Deinococcaceae</taxon>
        <taxon>Deinococcus</taxon>
    </lineage>
</organism>
<name>A0ABQ2FPI5_9DEIO</name>
<evidence type="ECO:0000313" key="2">
    <source>
        <dbReference type="Proteomes" id="UP000604341"/>
    </source>
</evidence>
<dbReference type="EMBL" id="BMPE01000018">
    <property type="protein sequence ID" value="GGL14165.1"/>
    <property type="molecule type" value="Genomic_DNA"/>
</dbReference>
<accession>A0ABQ2FPI5</accession>
<protein>
    <submittedName>
        <fullName evidence="1">Uncharacterized protein</fullName>
    </submittedName>
</protein>
<comment type="caution">
    <text evidence="1">The sequence shown here is derived from an EMBL/GenBank/DDBJ whole genome shotgun (WGS) entry which is preliminary data.</text>
</comment>